<protein>
    <recommendedName>
        <fullName evidence="2">AB hydrolase-1 domain-containing protein</fullName>
    </recommendedName>
</protein>
<feature type="transmembrane region" description="Helical" evidence="1">
    <location>
        <begin position="30"/>
        <end position="53"/>
    </location>
</feature>
<dbReference type="Proteomes" id="UP001212152">
    <property type="component" value="Unassembled WGS sequence"/>
</dbReference>
<name>A0AAD5TJ54_9FUNG</name>
<evidence type="ECO:0000313" key="4">
    <source>
        <dbReference type="Proteomes" id="UP001212152"/>
    </source>
</evidence>
<dbReference type="Pfam" id="PF12697">
    <property type="entry name" value="Abhydrolase_6"/>
    <property type="match status" value="1"/>
</dbReference>
<evidence type="ECO:0000313" key="3">
    <source>
        <dbReference type="EMBL" id="KAJ3178155.1"/>
    </source>
</evidence>
<dbReference type="Gene3D" id="3.40.50.1820">
    <property type="entry name" value="alpha/beta hydrolase"/>
    <property type="match status" value="1"/>
</dbReference>
<dbReference type="AlphaFoldDB" id="A0AAD5TJ54"/>
<accession>A0AAD5TJ54</accession>
<evidence type="ECO:0000256" key="1">
    <source>
        <dbReference type="SAM" id="Phobius"/>
    </source>
</evidence>
<feature type="transmembrane region" description="Helical" evidence="1">
    <location>
        <begin position="65"/>
        <end position="88"/>
    </location>
</feature>
<dbReference type="SUPFAM" id="SSF53474">
    <property type="entry name" value="alpha/beta-Hydrolases"/>
    <property type="match status" value="1"/>
</dbReference>
<keyword evidence="1" id="KW-0812">Transmembrane</keyword>
<feature type="transmembrane region" description="Helical" evidence="1">
    <location>
        <begin position="224"/>
        <end position="241"/>
    </location>
</feature>
<organism evidence="3 4">
    <name type="scientific">Geranomyces variabilis</name>
    <dbReference type="NCBI Taxonomy" id="109894"/>
    <lineage>
        <taxon>Eukaryota</taxon>
        <taxon>Fungi</taxon>
        <taxon>Fungi incertae sedis</taxon>
        <taxon>Chytridiomycota</taxon>
        <taxon>Chytridiomycota incertae sedis</taxon>
        <taxon>Chytridiomycetes</taxon>
        <taxon>Spizellomycetales</taxon>
        <taxon>Powellomycetaceae</taxon>
        <taxon>Geranomyces</taxon>
    </lineage>
</organism>
<dbReference type="InterPro" id="IPR000073">
    <property type="entry name" value="AB_hydrolase_1"/>
</dbReference>
<dbReference type="PANTHER" id="PTHR37471">
    <property type="entry name" value="UNNAMED PRODUCT"/>
    <property type="match status" value="1"/>
</dbReference>
<keyword evidence="1" id="KW-0472">Membrane</keyword>
<dbReference type="EMBL" id="JADGJQ010000028">
    <property type="protein sequence ID" value="KAJ3178155.1"/>
    <property type="molecule type" value="Genomic_DNA"/>
</dbReference>
<reference evidence="3" key="1">
    <citation type="submission" date="2020-05" db="EMBL/GenBank/DDBJ databases">
        <title>Phylogenomic resolution of chytrid fungi.</title>
        <authorList>
            <person name="Stajich J.E."/>
            <person name="Amses K."/>
            <person name="Simmons R."/>
            <person name="Seto K."/>
            <person name="Myers J."/>
            <person name="Bonds A."/>
            <person name="Quandt C.A."/>
            <person name="Barry K."/>
            <person name="Liu P."/>
            <person name="Grigoriev I."/>
            <person name="Longcore J.E."/>
            <person name="James T.Y."/>
        </authorList>
    </citation>
    <scope>NUCLEOTIDE SEQUENCE</scope>
    <source>
        <strain evidence="3">JEL0379</strain>
    </source>
</reference>
<gene>
    <name evidence="3" type="ORF">HDU87_003707</name>
</gene>
<sequence length="530" mass="59145">MASATATPLGSSLGAAAPPRRTLGFRAWQLVVAVIVSVTPLAYLYVASLALYLTKHLLAKNTTTFTSLLHSYSTLSLVALTLLSAWMLGETLWYPYHLYTANRLRARRDPAHVAKTPKERRRLYERCLAALAQGSDVRKSIEGWFFGAPIETIGRENMVQWFAWAMWDAEPHDLTESETLEISQFIADTERAVGGGVVIREGFNPDVKCMRLTIDDMQHLHRPFVYYVVISAMHGIAAVFLRSQGFVAKSVENDDDSSVPQHYFYRPAKVSNKKNDDDDDRDSATANSPPPLPIVFIHGIGIGYLHYATLIARLPTTVDVFLIDWPHVAMRRAETIPTIPTAVASFTRMLTNHNHTRGACFVGHSLGSAAISWMLHHNPALVASAVFLDPVAFLLVDPSVAYNFVYRPPTTVLELLMHYFVARELYIAHSLARHFNWSQNILFREELPGNNNNNNGRQPGPPASVVPTCVVLSAWDQVVPSAAVRKYLAEDPRVDLCWVEDMTHGQMMFDAKCMDMVKGKIERACGLVRA</sequence>
<evidence type="ECO:0000259" key="2">
    <source>
        <dbReference type="Pfam" id="PF12697"/>
    </source>
</evidence>
<dbReference type="InterPro" id="IPR029058">
    <property type="entry name" value="AB_hydrolase_fold"/>
</dbReference>
<feature type="domain" description="AB hydrolase-1" evidence="2">
    <location>
        <begin position="294"/>
        <end position="509"/>
    </location>
</feature>
<keyword evidence="4" id="KW-1185">Reference proteome</keyword>
<proteinExistence type="predicted"/>
<dbReference type="PANTHER" id="PTHR37471:SF1">
    <property type="entry name" value="AB HYDROLASE-1 DOMAIN-CONTAINING PROTEIN"/>
    <property type="match status" value="1"/>
</dbReference>
<comment type="caution">
    <text evidence="3">The sequence shown here is derived from an EMBL/GenBank/DDBJ whole genome shotgun (WGS) entry which is preliminary data.</text>
</comment>
<keyword evidence="1" id="KW-1133">Transmembrane helix</keyword>